<dbReference type="PROSITE" id="PS51935">
    <property type="entry name" value="NLPC_P60"/>
    <property type="match status" value="1"/>
</dbReference>
<dbReference type="Pfam" id="PF00877">
    <property type="entry name" value="NLPC_P60"/>
    <property type="match status" value="1"/>
</dbReference>
<evidence type="ECO:0000313" key="9">
    <source>
        <dbReference type="Proteomes" id="UP000257323"/>
    </source>
</evidence>
<keyword evidence="5" id="KW-0732">Signal</keyword>
<name>A0A3E2BMA0_9BACT</name>
<dbReference type="EMBL" id="QUAH01000006">
    <property type="protein sequence ID" value="RFT15889.1"/>
    <property type="molecule type" value="Genomic_DNA"/>
</dbReference>
<dbReference type="GO" id="GO:0006508">
    <property type="term" value="P:proteolysis"/>
    <property type="evidence" value="ECO:0007669"/>
    <property type="project" value="UniProtKB-KW"/>
</dbReference>
<dbReference type="AlphaFoldDB" id="A0A3E2BMA0"/>
<dbReference type="InterPro" id="IPR051202">
    <property type="entry name" value="Peptidase_C40"/>
</dbReference>
<dbReference type="Gene3D" id="3.90.1720.10">
    <property type="entry name" value="endopeptidase domain like (from Nostoc punctiforme)"/>
    <property type="match status" value="1"/>
</dbReference>
<evidence type="ECO:0000259" key="6">
    <source>
        <dbReference type="PROSITE" id="PS51781"/>
    </source>
</evidence>
<feature type="chain" id="PRO_5017781956" evidence="5">
    <location>
        <begin position="23"/>
        <end position="301"/>
    </location>
</feature>
<protein>
    <submittedName>
        <fullName evidence="8">NLP/P60 family protein</fullName>
    </submittedName>
</protein>
<gene>
    <name evidence="8" type="ORF">OP8BY_2287</name>
</gene>
<keyword evidence="4" id="KW-0788">Thiol protease</keyword>
<dbReference type="InterPro" id="IPR000064">
    <property type="entry name" value="NLP_P60_dom"/>
</dbReference>
<proteinExistence type="inferred from homology"/>
<dbReference type="PANTHER" id="PTHR47053:SF1">
    <property type="entry name" value="MUREIN DD-ENDOPEPTIDASE MEPH-RELATED"/>
    <property type="match status" value="1"/>
</dbReference>
<dbReference type="InterPro" id="IPR038765">
    <property type="entry name" value="Papain-like_cys_pep_sf"/>
</dbReference>
<dbReference type="Gene3D" id="2.30.30.40">
    <property type="entry name" value="SH3 Domains"/>
    <property type="match status" value="2"/>
</dbReference>
<evidence type="ECO:0000259" key="7">
    <source>
        <dbReference type="PROSITE" id="PS51935"/>
    </source>
</evidence>
<dbReference type="InterPro" id="IPR003646">
    <property type="entry name" value="SH3-like_bac-type"/>
</dbReference>
<feature type="domain" description="SH3b" evidence="6">
    <location>
        <begin position="27"/>
        <end position="96"/>
    </location>
</feature>
<reference evidence="8 9" key="1">
    <citation type="submission" date="2018-08" db="EMBL/GenBank/DDBJ databases">
        <title>Genome analysis of the thermophilic bacterium of the candidate phylum Aminicenantes from deep subsurface aquifer revealed its physiology and ecological role.</title>
        <authorList>
            <person name="Kadnikov V.V."/>
            <person name="Mardanov A.V."/>
            <person name="Beletsky A.V."/>
            <person name="Karnachuk O.V."/>
            <person name="Ravin N.V."/>
        </authorList>
    </citation>
    <scope>NUCLEOTIDE SEQUENCE [LARGE SCALE GENOMIC DNA]</scope>
    <source>
        <strain evidence="8">BY38</strain>
    </source>
</reference>
<evidence type="ECO:0000313" key="8">
    <source>
        <dbReference type="EMBL" id="RFT15889.1"/>
    </source>
</evidence>
<evidence type="ECO:0000256" key="4">
    <source>
        <dbReference type="ARBA" id="ARBA00022807"/>
    </source>
</evidence>
<evidence type="ECO:0000256" key="5">
    <source>
        <dbReference type="SAM" id="SignalP"/>
    </source>
</evidence>
<sequence>MKKFIILTASAIILLISFNSCQKVQQTATAGVIINPVENMYSRADDQADVVSQALLGTTVKILKSERDAKGNTWYQIETPDTYQGWVYGRALRPYGQDEKAYASEGQVIEITSLFAYLYSGPDVTKQKPLLFAPISSVLVLEKFEGRWGEVILPDNRKAFLQMGDGQVKQAPFQRPRLSPEQMVELARRFLGLPYFWGGTSPLGLDCSGYVQLIYRLSGLEILRDADIQFTKSGLLEVPRGQEKTGDLVFFGRKSISHVGMMISEREFIHATTNQKPMVQISNLYDDYWQSIYQGARRPKD</sequence>
<accession>A0A3E2BMA0</accession>
<evidence type="ECO:0000256" key="2">
    <source>
        <dbReference type="ARBA" id="ARBA00022670"/>
    </source>
</evidence>
<comment type="caution">
    <text evidence="8">The sequence shown here is derived from an EMBL/GenBank/DDBJ whole genome shotgun (WGS) entry which is preliminary data.</text>
</comment>
<keyword evidence="2" id="KW-0645">Protease</keyword>
<evidence type="ECO:0000256" key="3">
    <source>
        <dbReference type="ARBA" id="ARBA00022801"/>
    </source>
</evidence>
<dbReference type="Pfam" id="PF08239">
    <property type="entry name" value="SH3_3"/>
    <property type="match status" value="1"/>
</dbReference>
<dbReference type="Proteomes" id="UP000257323">
    <property type="component" value="Unassembled WGS sequence"/>
</dbReference>
<comment type="similarity">
    <text evidence="1">Belongs to the peptidase C40 family.</text>
</comment>
<evidence type="ECO:0000256" key="1">
    <source>
        <dbReference type="ARBA" id="ARBA00007074"/>
    </source>
</evidence>
<dbReference type="PROSITE" id="PS51781">
    <property type="entry name" value="SH3B"/>
    <property type="match status" value="1"/>
</dbReference>
<dbReference type="PANTHER" id="PTHR47053">
    <property type="entry name" value="MUREIN DD-ENDOPEPTIDASE MEPH-RELATED"/>
    <property type="match status" value="1"/>
</dbReference>
<dbReference type="SUPFAM" id="SSF54001">
    <property type="entry name" value="Cysteine proteinases"/>
    <property type="match status" value="1"/>
</dbReference>
<keyword evidence="3" id="KW-0378">Hydrolase</keyword>
<feature type="domain" description="NlpC/P60" evidence="7">
    <location>
        <begin position="177"/>
        <end position="300"/>
    </location>
</feature>
<organism evidence="8 9">
    <name type="scientific">Candidatus Saccharicenans subterraneus</name>
    <dbReference type="NCBI Taxonomy" id="2508984"/>
    <lineage>
        <taxon>Bacteria</taxon>
        <taxon>Candidatus Aminicenantota</taxon>
        <taxon>Candidatus Aminicenantia</taxon>
        <taxon>Candidatus Aminicenantales</taxon>
        <taxon>Candidatus Saccharicenantaceae</taxon>
        <taxon>Candidatus Saccharicenans</taxon>
    </lineage>
</organism>
<dbReference type="GO" id="GO:0008234">
    <property type="term" value="F:cysteine-type peptidase activity"/>
    <property type="evidence" value="ECO:0007669"/>
    <property type="project" value="UniProtKB-KW"/>
</dbReference>
<feature type="signal peptide" evidence="5">
    <location>
        <begin position="1"/>
        <end position="22"/>
    </location>
</feature>